<sequence>MQIGATAVVTGGSRGIGRSVAIRLARDGYDIAFCYRADTGAAEEVAAAVRAEGRRVHHARCDVTDEAAVVAFLAGAKAELGPPSALVNSAGIVRDNPMALMSTADWRAVLDTNLTGAFTVSRAVVFELMKQRRGAIVSISSIAGVYGNATQSNYAAAKAGVHGMSRALAKEVGGHGVRVNVVAPGFIETDMTAGLPERRRADTLGRVPLGRFGTPDDVADLVSFLLSDRAAYITGQVIQVDGGLVL</sequence>
<evidence type="ECO:0000313" key="3">
    <source>
        <dbReference type="EMBL" id="MCP2269408.1"/>
    </source>
</evidence>
<gene>
    <name evidence="3" type="ORF">LV75_001896</name>
</gene>
<dbReference type="InterPro" id="IPR036291">
    <property type="entry name" value="NAD(P)-bd_dom_sf"/>
</dbReference>
<organism evidence="3 4">
    <name type="scientific">Actinokineospora diospyrosa</name>
    <dbReference type="NCBI Taxonomy" id="103728"/>
    <lineage>
        <taxon>Bacteria</taxon>
        <taxon>Bacillati</taxon>
        <taxon>Actinomycetota</taxon>
        <taxon>Actinomycetes</taxon>
        <taxon>Pseudonocardiales</taxon>
        <taxon>Pseudonocardiaceae</taxon>
        <taxon>Actinokineospora</taxon>
    </lineage>
</organism>
<evidence type="ECO:0000256" key="1">
    <source>
        <dbReference type="ARBA" id="ARBA00006484"/>
    </source>
</evidence>
<dbReference type="PANTHER" id="PTHR42879:SF2">
    <property type="entry name" value="3-OXOACYL-[ACYL-CARRIER-PROTEIN] REDUCTASE FABG"/>
    <property type="match status" value="1"/>
</dbReference>
<dbReference type="Proteomes" id="UP001205185">
    <property type="component" value="Unassembled WGS sequence"/>
</dbReference>
<dbReference type="InterPro" id="IPR002347">
    <property type="entry name" value="SDR_fam"/>
</dbReference>
<dbReference type="SMART" id="SM00822">
    <property type="entry name" value="PKS_KR"/>
    <property type="match status" value="1"/>
</dbReference>
<dbReference type="Pfam" id="PF13561">
    <property type="entry name" value="adh_short_C2"/>
    <property type="match status" value="1"/>
</dbReference>
<dbReference type="PRINTS" id="PR00081">
    <property type="entry name" value="GDHRDH"/>
</dbReference>
<dbReference type="InterPro" id="IPR020904">
    <property type="entry name" value="Sc_DH/Rdtase_CS"/>
</dbReference>
<dbReference type="NCBIfam" id="NF009466">
    <property type="entry name" value="PRK12826.1-2"/>
    <property type="match status" value="1"/>
</dbReference>
<dbReference type="Gene3D" id="3.40.50.720">
    <property type="entry name" value="NAD(P)-binding Rossmann-like Domain"/>
    <property type="match status" value="1"/>
</dbReference>
<proteinExistence type="inferred from homology"/>
<evidence type="ECO:0000259" key="2">
    <source>
        <dbReference type="SMART" id="SM00822"/>
    </source>
</evidence>
<comment type="caution">
    <text evidence="3">The sequence shown here is derived from an EMBL/GenBank/DDBJ whole genome shotgun (WGS) entry which is preliminary data.</text>
</comment>
<protein>
    <submittedName>
        <fullName evidence="3">3-oxoacyl-[acyl-carrier-protein] reductase</fullName>
    </submittedName>
</protein>
<dbReference type="SUPFAM" id="SSF51735">
    <property type="entry name" value="NAD(P)-binding Rossmann-fold domains"/>
    <property type="match status" value="1"/>
</dbReference>
<dbReference type="RefSeq" id="WP_253886406.1">
    <property type="nucleotide sequence ID" value="NZ_BAAAVB010000004.1"/>
</dbReference>
<keyword evidence="4" id="KW-1185">Reference proteome</keyword>
<feature type="domain" description="Ketoreductase" evidence="2">
    <location>
        <begin position="5"/>
        <end position="190"/>
    </location>
</feature>
<dbReference type="InterPro" id="IPR050259">
    <property type="entry name" value="SDR"/>
</dbReference>
<accession>A0ABT1I9U3</accession>
<evidence type="ECO:0000313" key="4">
    <source>
        <dbReference type="Proteomes" id="UP001205185"/>
    </source>
</evidence>
<reference evidence="3 4" key="1">
    <citation type="submission" date="2022-06" db="EMBL/GenBank/DDBJ databases">
        <title>Genomic Encyclopedia of Archaeal and Bacterial Type Strains, Phase II (KMG-II): from individual species to whole genera.</title>
        <authorList>
            <person name="Goeker M."/>
        </authorList>
    </citation>
    <scope>NUCLEOTIDE SEQUENCE [LARGE SCALE GENOMIC DNA]</scope>
    <source>
        <strain evidence="3 4">DSM 44255</strain>
    </source>
</reference>
<comment type="similarity">
    <text evidence="1">Belongs to the short-chain dehydrogenases/reductases (SDR) family.</text>
</comment>
<dbReference type="PRINTS" id="PR00080">
    <property type="entry name" value="SDRFAMILY"/>
</dbReference>
<dbReference type="PANTHER" id="PTHR42879">
    <property type="entry name" value="3-OXOACYL-(ACYL-CARRIER-PROTEIN) REDUCTASE"/>
    <property type="match status" value="1"/>
</dbReference>
<dbReference type="EMBL" id="JAMTCO010000004">
    <property type="protein sequence ID" value="MCP2269408.1"/>
    <property type="molecule type" value="Genomic_DNA"/>
</dbReference>
<name>A0ABT1I9U3_9PSEU</name>
<dbReference type="InterPro" id="IPR057326">
    <property type="entry name" value="KR_dom"/>
</dbReference>
<dbReference type="PROSITE" id="PS00061">
    <property type="entry name" value="ADH_SHORT"/>
    <property type="match status" value="1"/>
</dbReference>